<reference evidence="1" key="1">
    <citation type="submission" date="2020-04" db="EMBL/GenBank/DDBJ databases">
        <title>Hybrid Assembly of Korean Phytophthora infestans isolates.</title>
        <authorList>
            <person name="Prokchorchik M."/>
            <person name="Lee Y."/>
            <person name="Seo J."/>
            <person name="Cho J.-H."/>
            <person name="Park Y.-E."/>
            <person name="Jang D.-C."/>
            <person name="Im J.-S."/>
            <person name="Choi J.-G."/>
            <person name="Park H.-J."/>
            <person name="Lee G.-B."/>
            <person name="Lee Y.-G."/>
            <person name="Hong S.-Y."/>
            <person name="Cho K."/>
            <person name="Sohn K.H."/>
        </authorList>
    </citation>
    <scope>NUCLEOTIDE SEQUENCE</scope>
    <source>
        <strain evidence="1">KR_1_A1</strain>
    </source>
</reference>
<dbReference type="AlphaFoldDB" id="A0A833T463"/>
<comment type="caution">
    <text evidence="1">The sequence shown here is derived from an EMBL/GenBank/DDBJ whole genome shotgun (WGS) entry which is preliminary data.</text>
</comment>
<dbReference type="InterPro" id="IPR022601">
    <property type="entry name" value="DUF3160"/>
</dbReference>
<evidence type="ECO:0000313" key="1">
    <source>
        <dbReference type="EMBL" id="KAF4036539.1"/>
    </source>
</evidence>
<dbReference type="Pfam" id="PF11369">
    <property type="entry name" value="DUF3160"/>
    <property type="match status" value="1"/>
</dbReference>
<name>A0A833T463_PHYIN</name>
<keyword evidence="2" id="KW-1185">Reference proteome</keyword>
<dbReference type="Proteomes" id="UP000602510">
    <property type="component" value="Unassembled WGS sequence"/>
</dbReference>
<protein>
    <submittedName>
        <fullName evidence="1">Uncharacterized protein</fullName>
    </submittedName>
</protein>
<evidence type="ECO:0000313" key="2">
    <source>
        <dbReference type="Proteomes" id="UP000602510"/>
    </source>
</evidence>
<gene>
    <name evidence="1" type="ORF">GN244_ATG11245</name>
</gene>
<accession>A0A833T463</accession>
<proteinExistence type="predicted"/>
<sequence>MELGPLGSGATRFAEWYPKLYYICREDSAKRGALVSDVHTDCPSADPGYVLHCVVGDPLVVFIVVNEVMHAGPVLSSYEFITPIDKRLSDAEFEQQLPQVRAPLWAR</sequence>
<organism evidence="1 2">
    <name type="scientific">Phytophthora infestans</name>
    <name type="common">Potato late blight agent</name>
    <name type="synonym">Botrytis infestans</name>
    <dbReference type="NCBI Taxonomy" id="4787"/>
    <lineage>
        <taxon>Eukaryota</taxon>
        <taxon>Sar</taxon>
        <taxon>Stramenopiles</taxon>
        <taxon>Oomycota</taxon>
        <taxon>Peronosporomycetes</taxon>
        <taxon>Peronosporales</taxon>
        <taxon>Peronosporaceae</taxon>
        <taxon>Phytophthora</taxon>
    </lineage>
</organism>
<dbReference type="EMBL" id="WSZM01000264">
    <property type="protein sequence ID" value="KAF4036539.1"/>
    <property type="molecule type" value="Genomic_DNA"/>
</dbReference>